<reference evidence="3" key="1">
    <citation type="submission" date="2017-04" db="EMBL/GenBank/DDBJ databases">
        <title>Unveiling RNA virosphere associated with marine microorganisms.</title>
        <authorList>
            <person name="Urayama S."/>
            <person name="Takaki Y."/>
            <person name="Nishi S."/>
            <person name="Yoshida Y."/>
            <person name="Deguchi S."/>
            <person name="Takai K."/>
            <person name="Nunoura T."/>
        </authorList>
    </citation>
    <scope>NUCLEOTIDE SEQUENCE</scope>
</reference>
<dbReference type="PROSITE" id="PS50507">
    <property type="entry name" value="RDRP_SSRNA_POS"/>
    <property type="match status" value="1"/>
</dbReference>
<dbReference type="Gene3D" id="3.30.70.270">
    <property type="match status" value="1"/>
</dbReference>
<evidence type="ECO:0000256" key="1">
    <source>
        <dbReference type="SAM" id="Phobius"/>
    </source>
</evidence>
<sequence>MGGKTQSHIRARCQTKQNKGRYKYSFDASSFDQTLPAFVMGLFFFSIKVLFACNKFTQKRIHMLMRYELTAGYFHKSFRHIRRRIGGLLSGSGFTNQIGTFCSLFMAITTLLCMGFSIEQIRKKFDFMVTGDDLVIFSDVELDFDSFIQLSSENFGIVYTMNTEIIGTPDNDVFEFAGST</sequence>
<dbReference type="GO" id="GO:0039694">
    <property type="term" value="P:viral RNA genome replication"/>
    <property type="evidence" value="ECO:0007669"/>
    <property type="project" value="InterPro"/>
</dbReference>
<comment type="caution">
    <text evidence="3">The sequence shown here is derived from an EMBL/GenBank/DDBJ whole genome shotgun (WGS) entry which is preliminary data.</text>
</comment>
<keyword evidence="1" id="KW-0812">Transmembrane</keyword>
<protein>
    <recommendedName>
        <fullName evidence="2">RdRp catalytic domain-containing protein</fullName>
    </recommendedName>
</protein>
<proteinExistence type="predicted"/>
<dbReference type="InterPro" id="IPR007094">
    <property type="entry name" value="RNA-dir_pol_PSvirus"/>
</dbReference>
<evidence type="ECO:0000259" key="2">
    <source>
        <dbReference type="PROSITE" id="PS50507"/>
    </source>
</evidence>
<keyword evidence="1" id="KW-0472">Membrane</keyword>
<dbReference type="GO" id="GO:0003723">
    <property type="term" value="F:RNA binding"/>
    <property type="evidence" value="ECO:0007669"/>
    <property type="project" value="InterPro"/>
</dbReference>
<accession>A0A2V0R991</accession>
<dbReference type="AlphaFoldDB" id="A0A2V0R991"/>
<dbReference type="InterPro" id="IPR001205">
    <property type="entry name" value="RNA-dir_pol_C"/>
</dbReference>
<dbReference type="SUPFAM" id="SSF56672">
    <property type="entry name" value="DNA/RNA polymerases"/>
    <property type="match status" value="1"/>
</dbReference>
<feature type="domain" description="RdRp catalytic" evidence="2">
    <location>
        <begin position="21"/>
        <end position="146"/>
    </location>
</feature>
<evidence type="ECO:0000313" key="3">
    <source>
        <dbReference type="EMBL" id="GBH21751.1"/>
    </source>
</evidence>
<dbReference type="GO" id="GO:0003968">
    <property type="term" value="F:RNA-directed RNA polymerase activity"/>
    <property type="evidence" value="ECO:0007669"/>
    <property type="project" value="InterPro"/>
</dbReference>
<dbReference type="EMBL" id="BDQA01000299">
    <property type="protein sequence ID" value="GBH21751.1"/>
    <property type="molecule type" value="Genomic_RNA"/>
</dbReference>
<name>A0A2V0R991_9ZZZZ</name>
<organism evidence="3">
    <name type="scientific">viral metagenome</name>
    <dbReference type="NCBI Taxonomy" id="1070528"/>
    <lineage>
        <taxon>unclassified sequences</taxon>
        <taxon>metagenomes</taxon>
        <taxon>organismal metagenomes</taxon>
    </lineage>
</organism>
<dbReference type="InterPro" id="IPR043502">
    <property type="entry name" value="DNA/RNA_pol_sf"/>
</dbReference>
<dbReference type="Pfam" id="PF00680">
    <property type="entry name" value="RdRP_1"/>
    <property type="match status" value="1"/>
</dbReference>
<dbReference type="InterPro" id="IPR043128">
    <property type="entry name" value="Rev_trsase/Diguanyl_cyclase"/>
</dbReference>
<dbReference type="GO" id="GO:0006351">
    <property type="term" value="P:DNA-templated transcription"/>
    <property type="evidence" value="ECO:0007669"/>
    <property type="project" value="InterPro"/>
</dbReference>
<feature type="transmembrane region" description="Helical" evidence="1">
    <location>
        <begin position="35"/>
        <end position="56"/>
    </location>
</feature>
<keyword evidence="1" id="KW-1133">Transmembrane helix</keyword>